<dbReference type="PANTHER" id="PTHR43135">
    <property type="entry name" value="ALPHA-D-RIBOSE 1-METHYLPHOSPHONATE 5-TRIPHOSPHATE DIPHOSPHATASE"/>
    <property type="match status" value="1"/>
</dbReference>
<dbReference type="AlphaFoldDB" id="A0A9X4LDC8"/>
<dbReference type="Pfam" id="PF01979">
    <property type="entry name" value="Amidohydro_1"/>
    <property type="match status" value="1"/>
</dbReference>
<dbReference type="Gene3D" id="3.20.20.140">
    <property type="entry name" value="Metal-dependent hydrolases"/>
    <property type="match status" value="1"/>
</dbReference>
<dbReference type="NCBIfam" id="NF011984">
    <property type="entry name" value="PRK15446.1-5"/>
    <property type="match status" value="1"/>
</dbReference>
<gene>
    <name evidence="2" type="primary">phnM</name>
    <name evidence="2" type="ORF">M4L21_01770</name>
</gene>
<dbReference type="SUPFAM" id="SSF51556">
    <property type="entry name" value="Metallo-dependent hydrolases"/>
    <property type="match status" value="1"/>
</dbReference>
<protein>
    <submittedName>
        <fullName evidence="2">Phosphonate metabolism protein PhnM</fullName>
    </submittedName>
</protein>
<dbReference type="InterPro" id="IPR032466">
    <property type="entry name" value="Metal_Hydrolase"/>
</dbReference>
<reference evidence="2" key="1">
    <citation type="submission" date="2022-05" db="EMBL/GenBank/DDBJ databases">
        <title>Comparative genomics of Staphylococcus equorum isolates.</title>
        <authorList>
            <person name="Luelf R.H."/>
        </authorList>
    </citation>
    <scope>NUCLEOTIDE SEQUENCE</scope>
    <source>
        <strain evidence="2">TMW 2.2343</strain>
    </source>
</reference>
<dbReference type="InterPro" id="IPR051781">
    <property type="entry name" value="Metallo-dep_Hydrolase"/>
</dbReference>
<dbReference type="RefSeq" id="WP_277580235.1">
    <property type="nucleotide sequence ID" value="NZ_JAMBPV010000001.1"/>
</dbReference>
<proteinExistence type="predicted"/>
<dbReference type="NCBIfam" id="NF011990">
    <property type="entry name" value="PRK15446.2-6"/>
    <property type="match status" value="1"/>
</dbReference>
<name>A0A9X4LDC8_9STAP</name>
<dbReference type="GO" id="GO:0016810">
    <property type="term" value="F:hydrolase activity, acting on carbon-nitrogen (but not peptide) bonds"/>
    <property type="evidence" value="ECO:0007669"/>
    <property type="project" value="InterPro"/>
</dbReference>
<dbReference type="NCBIfam" id="TIGR02318">
    <property type="entry name" value="phosphono_phnM"/>
    <property type="match status" value="1"/>
</dbReference>
<dbReference type="InterPro" id="IPR006680">
    <property type="entry name" value="Amidohydro-rel"/>
</dbReference>
<evidence type="ECO:0000313" key="3">
    <source>
        <dbReference type="Proteomes" id="UP001152302"/>
    </source>
</evidence>
<dbReference type="InterPro" id="IPR011059">
    <property type="entry name" value="Metal-dep_hydrolase_composite"/>
</dbReference>
<feature type="domain" description="Amidohydrolase-related" evidence="1">
    <location>
        <begin position="53"/>
        <end position="384"/>
    </location>
</feature>
<accession>A0A9X4LDC8</accession>
<dbReference type="GO" id="GO:0019700">
    <property type="term" value="P:organic phosphonate catabolic process"/>
    <property type="evidence" value="ECO:0007669"/>
    <property type="project" value="InterPro"/>
</dbReference>
<evidence type="ECO:0000259" key="1">
    <source>
        <dbReference type="Pfam" id="PF01979"/>
    </source>
</evidence>
<evidence type="ECO:0000313" key="2">
    <source>
        <dbReference type="EMBL" id="MDG0858038.1"/>
    </source>
</evidence>
<organism evidence="2 3">
    <name type="scientific">Staphylococcus equorum</name>
    <dbReference type="NCBI Taxonomy" id="246432"/>
    <lineage>
        <taxon>Bacteria</taxon>
        <taxon>Bacillati</taxon>
        <taxon>Bacillota</taxon>
        <taxon>Bacilli</taxon>
        <taxon>Bacillales</taxon>
        <taxon>Staphylococcaceae</taxon>
        <taxon>Staphylococcus</taxon>
    </lineage>
</organism>
<dbReference type="SUPFAM" id="SSF51338">
    <property type="entry name" value="Composite domain of metallo-dependent hydrolases"/>
    <property type="match status" value="1"/>
</dbReference>
<dbReference type="PIRSF" id="PIRSF038971">
    <property type="entry name" value="PhnM"/>
    <property type="match status" value="1"/>
</dbReference>
<dbReference type="NCBIfam" id="NF011987">
    <property type="entry name" value="PRK15446.2-3"/>
    <property type="match status" value="1"/>
</dbReference>
<dbReference type="PANTHER" id="PTHR43135:SF3">
    <property type="entry name" value="ALPHA-D-RIBOSE 1-METHYLPHOSPHONATE 5-TRIPHOSPHATE DIPHOSPHATASE"/>
    <property type="match status" value="1"/>
</dbReference>
<dbReference type="Gene3D" id="2.30.40.10">
    <property type="entry name" value="Urease, subunit C, domain 1"/>
    <property type="match status" value="2"/>
</dbReference>
<dbReference type="EMBL" id="JAMBPX010000001">
    <property type="protein sequence ID" value="MDG0858038.1"/>
    <property type="molecule type" value="Genomic_DNA"/>
</dbReference>
<dbReference type="InterPro" id="IPR012696">
    <property type="entry name" value="PhnM"/>
</dbReference>
<sequence length="396" mass="44635">MRVIKNCHLVCENKIVSDSALVIQGQRIADIIPIENITSLPDTFEVIDAKGGYVTPGFIDIHSDYIENLTAPRPTSLMDIKLGIREAERILSSQGITTMFHSLSIYNEDILEYKPIRRPENVSRLIDEINQTRNEQRLIRHRLHARFEVESVTQVSSLLNYLKKDSIHLLSFMDHTPGQGQYRDIQGYVDTIKGYQKLSTDEVHVKIKEKQATAHITQEDMKELINKAHEKGVGIASHDDDQIDKVDFNHQLGMQICEFPITLEVAKHAYQKGMYTAVGAPNVLLGGSHSGNLSALEAIQEGCASILCSDYYPASLLYSVFKLHRVEGYPLPQVMKLITINPAKAVNMDDEIGSIEVGKKADLNIIQFNEDYPVITECIVDGKIISQYHYRMEGVQ</sequence>
<dbReference type="Proteomes" id="UP001152302">
    <property type="component" value="Unassembled WGS sequence"/>
</dbReference>
<comment type="caution">
    <text evidence="2">The sequence shown here is derived from an EMBL/GenBank/DDBJ whole genome shotgun (WGS) entry which is preliminary data.</text>
</comment>